<dbReference type="GO" id="GO:0005634">
    <property type="term" value="C:nucleus"/>
    <property type="evidence" value="ECO:0007669"/>
    <property type="project" value="UniProtKB-SubCell"/>
</dbReference>
<keyword evidence="2" id="KW-0862">Zinc</keyword>
<organism evidence="4 5">
    <name type="scientific">Gnathostoma spinigerum</name>
    <dbReference type="NCBI Taxonomy" id="75299"/>
    <lineage>
        <taxon>Eukaryota</taxon>
        <taxon>Metazoa</taxon>
        <taxon>Ecdysozoa</taxon>
        <taxon>Nematoda</taxon>
        <taxon>Chromadorea</taxon>
        <taxon>Rhabditida</taxon>
        <taxon>Spirurina</taxon>
        <taxon>Gnathostomatomorpha</taxon>
        <taxon>Gnathostomatoidea</taxon>
        <taxon>Gnathostomatidae</taxon>
        <taxon>Gnathostoma</taxon>
    </lineage>
</organism>
<evidence type="ECO:0000256" key="2">
    <source>
        <dbReference type="ARBA" id="ARBA00022833"/>
    </source>
</evidence>
<evidence type="ECO:0000256" key="1">
    <source>
        <dbReference type="ARBA" id="ARBA00004123"/>
    </source>
</evidence>
<dbReference type="Gene3D" id="3.90.530.10">
    <property type="entry name" value="XPA C-terminal domain"/>
    <property type="match status" value="1"/>
</dbReference>
<gene>
    <name evidence="4" type="ORF">AB6A40_005137</name>
</gene>
<keyword evidence="5" id="KW-1185">Reference proteome</keyword>
<evidence type="ECO:0000313" key="4">
    <source>
        <dbReference type="EMBL" id="MFH4978428.1"/>
    </source>
</evidence>
<proteinExistence type="predicted"/>
<name>A0ABD6EEL0_9BILA</name>
<reference evidence="4 5" key="1">
    <citation type="submission" date="2024-08" db="EMBL/GenBank/DDBJ databases">
        <title>Gnathostoma spinigerum genome.</title>
        <authorList>
            <person name="Gonzalez-Bertolin B."/>
            <person name="Monzon S."/>
            <person name="Zaballos A."/>
            <person name="Jimenez P."/>
            <person name="Dekumyoy P."/>
            <person name="Varona S."/>
            <person name="Cuesta I."/>
            <person name="Sumanam S."/>
            <person name="Adisakwattana P."/>
            <person name="Gasser R.B."/>
            <person name="Hernandez-Gonzalez A."/>
            <person name="Young N.D."/>
            <person name="Perteguer M.J."/>
        </authorList>
    </citation>
    <scope>NUCLEOTIDE SEQUENCE [LARGE SCALE GENOMIC DNA]</scope>
    <source>
        <strain evidence="4">AL3</strain>
        <tissue evidence="4">Liver</tissue>
    </source>
</reference>
<comment type="subcellular location">
    <subcellularLocation>
        <location evidence="1">Nucleus</location>
    </subcellularLocation>
</comment>
<evidence type="ECO:0000256" key="3">
    <source>
        <dbReference type="ARBA" id="ARBA00023242"/>
    </source>
</evidence>
<comment type="caution">
    <text evidence="4">The sequence shown here is derived from an EMBL/GenBank/DDBJ whole genome shotgun (WGS) entry which is preliminary data.</text>
</comment>
<dbReference type="InterPro" id="IPR009061">
    <property type="entry name" value="DNA-bd_dom_put_sf"/>
</dbReference>
<sequence>MSLSCSYAIVHSRFRPLASCALLHVSAWNFANKKHFKERLFRVAFVPKKRCRSYEEDKIDEARAMAAYGLTREQLQDLPHQARASFPNSRRYMLYSVSDVHERALQVYGSEQALNERRRMLIDMGSRLSDSERMRLRMRVEAESRATKGADKVVSVAFTLNVCDMITKFTAAYLTGETFLSVNLTIYKNYFSIFDLISCF</sequence>
<dbReference type="Proteomes" id="UP001608902">
    <property type="component" value="Unassembled WGS sequence"/>
</dbReference>
<accession>A0ABD6EEL0</accession>
<keyword evidence="3" id="KW-0539">Nucleus</keyword>
<dbReference type="AlphaFoldDB" id="A0ABD6EEL0"/>
<dbReference type="InterPro" id="IPR037129">
    <property type="entry name" value="XPA_sf"/>
</dbReference>
<protein>
    <submittedName>
        <fullName evidence="4">Uncharacterized protein</fullName>
    </submittedName>
</protein>
<dbReference type="EMBL" id="JBGFUD010003193">
    <property type="protein sequence ID" value="MFH4978428.1"/>
    <property type="molecule type" value="Genomic_DNA"/>
</dbReference>
<dbReference type="SUPFAM" id="SSF46955">
    <property type="entry name" value="Putative DNA-binding domain"/>
    <property type="match status" value="1"/>
</dbReference>
<evidence type="ECO:0000313" key="5">
    <source>
        <dbReference type="Proteomes" id="UP001608902"/>
    </source>
</evidence>